<dbReference type="EMBL" id="SEKV01000250">
    <property type="protein sequence ID" value="TFY60514.1"/>
    <property type="molecule type" value="Genomic_DNA"/>
</dbReference>
<dbReference type="Proteomes" id="UP000298390">
    <property type="component" value="Unassembled WGS sequence"/>
</dbReference>
<evidence type="ECO:0000313" key="3">
    <source>
        <dbReference type="Proteomes" id="UP000298390"/>
    </source>
</evidence>
<sequence length="269" mass="29690">MWSFIQWLCLRKSPLVVQMRGFVQEKVALVDQETVRADDPNMSTSFGVSPISVRRFSIFTKPRRSMAHESAASSAASTPRHSTFLNTSLSLPTFDESYLRASTPRKDEGTRLAGYARDVSPISPSGRTGRESGPRIVHLGPVTPLSVYGGLHAKRAASPSGASRGKAGTVLEAAKERTVTSVVLVRGTYRRIRLAQTILGYSTVLPLEEGEEEDMNEMQVRAWTRKEALEAVLQEVKDLMEEFREEYSGVGDDSLVIVDAEEPTSPSKW</sequence>
<evidence type="ECO:0000313" key="2">
    <source>
        <dbReference type="EMBL" id="TFY60514.1"/>
    </source>
</evidence>
<dbReference type="AlphaFoldDB" id="A0A4Y9YDA6"/>
<gene>
    <name evidence="2" type="ORF">EVJ58_g5104</name>
</gene>
<dbReference type="STRING" id="34475.A0A4Y9YDA6"/>
<protein>
    <submittedName>
        <fullName evidence="2">Uncharacterized protein</fullName>
    </submittedName>
</protein>
<organism evidence="2 3">
    <name type="scientific">Rhodofomes roseus</name>
    <dbReference type="NCBI Taxonomy" id="34475"/>
    <lineage>
        <taxon>Eukaryota</taxon>
        <taxon>Fungi</taxon>
        <taxon>Dikarya</taxon>
        <taxon>Basidiomycota</taxon>
        <taxon>Agaricomycotina</taxon>
        <taxon>Agaricomycetes</taxon>
        <taxon>Polyporales</taxon>
        <taxon>Rhodofomes</taxon>
    </lineage>
</organism>
<proteinExistence type="predicted"/>
<name>A0A4Y9YDA6_9APHY</name>
<evidence type="ECO:0000256" key="1">
    <source>
        <dbReference type="SAM" id="MobiDB-lite"/>
    </source>
</evidence>
<feature type="region of interest" description="Disordered" evidence="1">
    <location>
        <begin position="117"/>
        <end position="137"/>
    </location>
</feature>
<reference evidence="2 3" key="1">
    <citation type="submission" date="2019-01" db="EMBL/GenBank/DDBJ databases">
        <title>Genome sequencing of the rare red list fungi Fomitopsis rosea.</title>
        <authorList>
            <person name="Buettner E."/>
            <person name="Kellner H."/>
        </authorList>
    </citation>
    <scope>NUCLEOTIDE SEQUENCE [LARGE SCALE GENOMIC DNA]</scope>
    <source>
        <strain evidence="2 3">DSM 105464</strain>
    </source>
</reference>
<comment type="caution">
    <text evidence="2">The sequence shown here is derived from an EMBL/GenBank/DDBJ whole genome shotgun (WGS) entry which is preliminary data.</text>
</comment>
<accession>A0A4Y9YDA6</accession>